<evidence type="ECO:0000256" key="1">
    <source>
        <dbReference type="SAM" id="MobiDB-lite"/>
    </source>
</evidence>
<feature type="region of interest" description="Disordered" evidence="1">
    <location>
        <begin position="1"/>
        <end position="52"/>
    </location>
</feature>
<dbReference type="EMBL" id="BKCJ011680161">
    <property type="protein sequence ID" value="GFD46657.1"/>
    <property type="molecule type" value="Genomic_DNA"/>
</dbReference>
<comment type="caution">
    <text evidence="2">The sequence shown here is derived from an EMBL/GenBank/DDBJ whole genome shotgun (WGS) entry which is preliminary data.</text>
</comment>
<organism evidence="2">
    <name type="scientific">Tanacetum cinerariifolium</name>
    <name type="common">Dalmatian daisy</name>
    <name type="synonym">Chrysanthemum cinerariifolium</name>
    <dbReference type="NCBI Taxonomy" id="118510"/>
    <lineage>
        <taxon>Eukaryota</taxon>
        <taxon>Viridiplantae</taxon>
        <taxon>Streptophyta</taxon>
        <taxon>Embryophyta</taxon>
        <taxon>Tracheophyta</taxon>
        <taxon>Spermatophyta</taxon>
        <taxon>Magnoliopsida</taxon>
        <taxon>eudicotyledons</taxon>
        <taxon>Gunneridae</taxon>
        <taxon>Pentapetalae</taxon>
        <taxon>asterids</taxon>
        <taxon>campanulids</taxon>
        <taxon>Asterales</taxon>
        <taxon>Asteraceae</taxon>
        <taxon>Asteroideae</taxon>
        <taxon>Anthemideae</taxon>
        <taxon>Anthemidinae</taxon>
        <taxon>Tanacetum</taxon>
    </lineage>
</organism>
<name>A0A699WH15_TANCI</name>
<proteinExistence type="predicted"/>
<feature type="non-terminal residue" evidence="2">
    <location>
        <position position="1"/>
    </location>
</feature>
<reference evidence="2" key="1">
    <citation type="journal article" date="2019" name="Sci. Rep.">
        <title>Draft genome of Tanacetum cinerariifolium, the natural source of mosquito coil.</title>
        <authorList>
            <person name="Yamashiro T."/>
            <person name="Shiraishi A."/>
            <person name="Satake H."/>
            <person name="Nakayama K."/>
        </authorList>
    </citation>
    <scope>NUCLEOTIDE SEQUENCE</scope>
</reference>
<dbReference type="AlphaFoldDB" id="A0A699WH15"/>
<accession>A0A699WH15</accession>
<gene>
    <name evidence="2" type="ORF">Tci_918626</name>
</gene>
<feature type="compositionally biased region" description="Basic and acidic residues" evidence="1">
    <location>
        <begin position="16"/>
        <end position="25"/>
    </location>
</feature>
<sequence>DQAEEVAATDPSVVIESRKRGRDGADANAPPKVLRKDHADPRPTGSTRGGKSLAAIELDVSDPNSLFFADPRSRHPADIAR</sequence>
<protein>
    <submittedName>
        <fullName evidence="2">Uncharacterized protein</fullName>
    </submittedName>
</protein>
<evidence type="ECO:0000313" key="2">
    <source>
        <dbReference type="EMBL" id="GFD46657.1"/>
    </source>
</evidence>